<dbReference type="GO" id="GO:0016614">
    <property type="term" value="F:oxidoreductase activity, acting on CH-OH group of donors"/>
    <property type="evidence" value="ECO:0007669"/>
    <property type="project" value="InterPro"/>
</dbReference>
<dbReference type="SUPFAM" id="SSF103473">
    <property type="entry name" value="MFS general substrate transporter"/>
    <property type="match status" value="1"/>
</dbReference>
<dbReference type="PANTHER" id="PTHR22642">
    <property type="entry name" value="IMIDAZOLONEPROPIONASE"/>
    <property type="match status" value="1"/>
</dbReference>
<reference evidence="4" key="1">
    <citation type="submission" date="2021-05" db="EMBL/GenBank/DDBJ databases">
        <title>Comparative genomics of three Colletotrichum scovillei strains and genetic complementation revealed genes involved fungal growth and virulence on chili pepper.</title>
        <authorList>
            <person name="Hsieh D.-K."/>
            <person name="Chuang S.-C."/>
            <person name="Chen C.-Y."/>
            <person name="Chao Y.-T."/>
            <person name="Lu M.-Y.J."/>
            <person name="Lee M.-H."/>
            <person name="Shih M.-C."/>
        </authorList>
    </citation>
    <scope>NUCLEOTIDE SEQUENCE</scope>
    <source>
        <strain evidence="4">Coll-153</strain>
    </source>
</reference>
<name>A0A9P7QV02_9PEZI</name>
<dbReference type="SUPFAM" id="SSF51905">
    <property type="entry name" value="FAD/NAD(P)-binding domain"/>
    <property type="match status" value="1"/>
</dbReference>
<dbReference type="PROSITE" id="PS50850">
    <property type="entry name" value="MFS"/>
    <property type="match status" value="1"/>
</dbReference>
<dbReference type="InterPro" id="IPR013108">
    <property type="entry name" value="Amidohydro_3"/>
</dbReference>
<keyword evidence="2" id="KW-0472">Membrane</keyword>
<dbReference type="SUPFAM" id="SSF51556">
    <property type="entry name" value="Metallo-dependent hydrolases"/>
    <property type="match status" value="1"/>
</dbReference>
<dbReference type="Gene3D" id="3.50.50.60">
    <property type="entry name" value="FAD/NAD(P)-binding domain"/>
    <property type="match status" value="2"/>
</dbReference>
<dbReference type="InterPro" id="IPR036188">
    <property type="entry name" value="FAD/NAD-bd_sf"/>
</dbReference>
<sequence length="1427" mass="157525">MDGPQGDTYLPPGSARLLSEEESTLVLIPTPTSDPNDPLNWNLTRKCVNTIFVLAVTVAVFAAMTMQMVFWQQMTVELDMTYDELNAGVSFNVVGLALGCLCIIPFTKKYGRRSTYILSTAVMAATSWWSSRLRTVPEMYFTNLLYGLAGSTNETIAEMTIADLFFVHQRGLANGFYITAVMIGNFLAPTLAGLQAASMGWRWAYYTVGIFLTLLCLLFLFFFEETKYVPISVGSSTTETPDLEEVANRLHETKCGSAAANSASDIKPFETHPIQDIERAEQSTPLPNTYRQRMRLSTTTDEPLVSSYIAPFKMALFPHVVFSAIQCANAVAFLVALTSLNSIVFAAPPYNFNTAGVGLMLIGPFVGNMIGSLYGGIFGDYVVVRLARKNRGIFEPEMRLYVLLLPALIMGAGMIIFGFTADLGMHWIYPSIGGACFAFGMSSMMDVSFTIIIDTYKAATADSFVFITFIRNAGTIGVPFAICTRYLNMRTLIQNARMITTDTKGPRELCCLAVNDHTIQHIGHLDDASIQNFLRHGEEVQIVDLQGRGIMPSFIDGHTHLLQFGISLSKVSLGNCANLEEIRQVIQSTAQEEPDAQRLMFQAWKQSATGSLVSSEMLNDLSERPIYIESHDLHAVWCNAAAVRELEIPDEDIPGGRVHRTADHLPTGLFEDAAVLGIIWPFLTQCLTHEEKLDRLREAIETYNRAGYTSAIDMAVDEDYWNLLRELYEKGELNLRLAVHFLVSPTGSTESDVEQVRHVSQLHEAYNILTSPDFRVAGIKLMCDGVIDSCTAAISEPYKSTGQSVQPYWTAEALSEVLTAADDGMLQVAMHAIGDEAVTMAINGLEALGTTGKRHRIEHLEVTKPEDAKRLGRLGITASIQPVHCDPIQNIDWTPLIGQKLCGRAFAYREFADHGARIAIGSDAPTAPHSPWNNLFNATTRKSYNRPYEEETMNAEFKLTLVQALAATNIGAAYSCFAEDMMEVEVFDVIIVGGGTAGCVLASRLSVRQDLKVLLLEAGSNNINEEKVTTPLLSRRMFGDPKYDWCSESSPQSGMNGRVFQHTRGKMLGGSSGINSHSLVFPNKAMHEAWAEISGDERWSWEKIKDYYRAFHTEQVQGMSKQDRQSQGPIQASYPKELNALQNAWEEVFDDLGAKSDHDGPSGEALGGFTTTNAIDSRPGQGVRSFAGNAYLQPTLDRKNLVVISGAEVERIVFEGDSNTDEGKLCAIGVIYEKAHKSSLVRANKEVIICAGALGSPKILEQSGIGNQQILEPLGIQCLVNLPGVGENLQDHLNFGPSVEVKPEIETIDINFRDPKVPAAHRAEYDEKRTGPLAEGAAYSFAHWPLQLFNSQNEEKELRELLQRSPHVGNEATKIHHEFINRMILDDHEASATVFMIRVQRYTSRASPAPVEDPVTSRLRIGMISRK</sequence>
<feature type="transmembrane region" description="Helical" evidence="2">
    <location>
        <begin position="203"/>
        <end position="223"/>
    </location>
</feature>
<dbReference type="GO" id="GO:0016020">
    <property type="term" value="C:membrane"/>
    <property type="evidence" value="ECO:0007669"/>
    <property type="project" value="UniProtKB-SubCell"/>
</dbReference>
<dbReference type="Gene3D" id="3.10.310.70">
    <property type="match status" value="1"/>
</dbReference>
<protein>
    <submittedName>
        <fullName evidence="4">Choline dehydrogenase</fullName>
    </submittedName>
</protein>
<proteinExistence type="predicted"/>
<dbReference type="InterPro" id="IPR033932">
    <property type="entry name" value="YtcJ-like"/>
</dbReference>
<dbReference type="PROSITE" id="PS00624">
    <property type="entry name" value="GMC_OXRED_2"/>
    <property type="match status" value="1"/>
</dbReference>
<feature type="transmembrane region" description="Helical" evidence="2">
    <location>
        <begin position="400"/>
        <end position="421"/>
    </location>
</feature>
<feature type="transmembrane region" description="Helical" evidence="2">
    <location>
        <begin position="89"/>
        <end position="107"/>
    </location>
</feature>
<dbReference type="InterPro" id="IPR011701">
    <property type="entry name" value="MFS"/>
</dbReference>
<dbReference type="Pfam" id="PF07969">
    <property type="entry name" value="Amidohydro_3"/>
    <property type="match status" value="1"/>
</dbReference>
<keyword evidence="2" id="KW-0812">Transmembrane</keyword>
<evidence type="ECO:0000259" key="3">
    <source>
        <dbReference type="PROSITE" id="PS50850"/>
    </source>
</evidence>
<evidence type="ECO:0000313" key="4">
    <source>
        <dbReference type="EMBL" id="KAG7043658.1"/>
    </source>
</evidence>
<keyword evidence="5" id="KW-1185">Reference proteome</keyword>
<dbReference type="Gene3D" id="3.20.20.140">
    <property type="entry name" value="Metal-dependent hydrolases"/>
    <property type="match status" value="1"/>
</dbReference>
<dbReference type="Pfam" id="PF00732">
    <property type="entry name" value="GMC_oxred_N"/>
    <property type="match status" value="1"/>
</dbReference>
<feature type="transmembrane region" description="Helical" evidence="2">
    <location>
        <begin position="316"/>
        <end position="337"/>
    </location>
</feature>
<feature type="domain" description="Major facilitator superfamily (MFS) profile" evidence="3">
    <location>
        <begin position="48"/>
        <end position="519"/>
    </location>
</feature>
<dbReference type="Proteomes" id="UP000699042">
    <property type="component" value="Unassembled WGS sequence"/>
</dbReference>
<dbReference type="Gene3D" id="1.20.1250.20">
    <property type="entry name" value="MFS general substrate transporter like domains"/>
    <property type="match status" value="1"/>
</dbReference>
<dbReference type="InterPro" id="IPR020846">
    <property type="entry name" value="MFS_dom"/>
</dbReference>
<evidence type="ECO:0000256" key="2">
    <source>
        <dbReference type="SAM" id="Phobius"/>
    </source>
</evidence>
<dbReference type="Gene3D" id="2.30.40.10">
    <property type="entry name" value="Urease, subunit C, domain 1"/>
    <property type="match status" value="1"/>
</dbReference>
<dbReference type="GO" id="GO:0016810">
    <property type="term" value="F:hydrolase activity, acting on carbon-nitrogen (but not peptide) bonds"/>
    <property type="evidence" value="ECO:0007669"/>
    <property type="project" value="InterPro"/>
</dbReference>
<dbReference type="CDD" id="cd01300">
    <property type="entry name" value="YtcJ_like"/>
    <property type="match status" value="1"/>
</dbReference>
<dbReference type="Pfam" id="PF07690">
    <property type="entry name" value="MFS_1"/>
    <property type="match status" value="1"/>
</dbReference>
<dbReference type="GO" id="GO:0022857">
    <property type="term" value="F:transmembrane transporter activity"/>
    <property type="evidence" value="ECO:0007669"/>
    <property type="project" value="InterPro"/>
</dbReference>
<keyword evidence="2" id="KW-1133">Transmembrane helix</keyword>
<comment type="caution">
    <text evidence="4">The sequence shown here is derived from an EMBL/GenBank/DDBJ whole genome shotgun (WGS) entry which is preliminary data.</text>
</comment>
<accession>A0A9P7QV02</accession>
<dbReference type="EMBL" id="JAESDN010000011">
    <property type="protein sequence ID" value="KAG7043658.1"/>
    <property type="molecule type" value="Genomic_DNA"/>
</dbReference>
<comment type="subcellular location">
    <subcellularLocation>
        <location evidence="1">Membrane</location>
        <topology evidence="1">Multi-pass membrane protein</topology>
    </subcellularLocation>
</comment>
<dbReference type="GO" id="GO:0050660">
    <property type="term" value="F:flavin adenine dinucleotide binding"/>
    <property type="evidence" value="ECO:0007669"/>
    <property type="project" value="InterPro"/>
</dbReference>
<dbReference type="InterPro" id="IPR000172">
    <property type="entry name" value="GMC_OxRdtase_N"/>
</dbReference>
<evidence type="ECO:0000313" key="5">
    <source>
        <dbReference type="Proteomes" id="UP000699042"/>
    </source>
</evidence>
<feature type="transmembrane region" description="Helical" evidence="2">
    <location>
        <begin position="427"/>
        <end position="452"/>
    </location>
</feature>
<gene>
    <name evidence="4" type="ORF">JMJ77_011480</name>
</gene>
<dbReference type="SUPFAM" id="SSF51338">
    <property type="entry name" value="Composite domain of metallo-dependent hydrolases"/>
    <property type="match status" value="1"/>
</dbReference>
<feature type="transmembrane region" description="Helical" evidence="2">
    <location>
        <begin position="357"/>
        <end position="379"/>
    </location>
</feature>
<feature type="transmembrane region" description="Helical" evidence="2">
    <location>
        <begin position="51"/>
        <end position="69"/>
    </location>
</feature>
<dbReference type="PANTHER" id="PTHR22642:SF20">
    <property type="entry name" value="AMIDOHYDROLASE 3 DOMAIN-CONTAINING PROTEIN"/>
    <property type="match status" value="1"/>
</dbReference>
<organism evidence="4 5">
    <name type="scientific">Colletotrichum scovillei</name>
    <dbReference type="NCBI Taxonomy" id="1209932"/>
    <lineage>
        <taxon>Eukaryota</taxon>
        <taxon>Fungi</taxon>
        <taxon>Dikarya</taxon>
        <taxon>Ascomycota</taxon>
        <taxon>Pezizomycotina</taxon>
        <taxon>Sordariomycetes</taxon>
        <taxon>Hypocreomycetidae</taxon>
        <taxon>Glomerellales</taxon>
        <taxon>Glomerellaceae</taxon>
        <taxon>Colletotrichum</taxon>
        <taxon>Colletotrichum acutatum species complex</taxon>
    </lineage>
</organism>
<dbReference type="InterPro" id="IPR011059">
    <property type="entry name" value="Metal-dep_hydrolase_composite"/>
</dbReference>
<evidence type="ECO:0000256" key="1">
    <source>
        <dbReference type="ARBA" id="ARBA00004141"/>
    </source>
</evidence>
<dbReference type="InterPro" id="IPR036259">
    <property type="entry name" value="MFS_trans_sf"/>
</dbReference>
<feature type="transmembrane region" description="Helical" evidence="2">
    <location>
        <begin position="176"/>
        <end position="197"/>
    </location>
</feature>
<dbReference type="InterPro" id="IPR032466">
    <property type="entry name" value="Metal_Hydrolase"/>
</dbReference>
<feature type="transmembrane region" description="Helical" evidence="2">
    <location>
        <begin position="464"/>
        <end position="482"/>
    </location>
</feature>